<name>D0R4L8_LACJF</name>
<dbReference type="Proteomes" id="UP000002627">
    <property type="component" value="Chromosome"/>
</dbReference>
<proteinExistence type="predicted"/>
<evidence type="ECO:0000313" key="1">
    <source>
        <dbReference type="EMBL" id="CAX67031.1"/>
    </source>
</evidence>
<reference evidence="1 2" key="1">
    <citation type="journal article" date="2009" name="J. Bacteriol.">
        <title>Complete genome sequence of Lactobacillus johnsonii FI9785, a competitive exclusion agent against pathogens in poultry.</title>
        <authorList>
            <person name="Wegmann U."/>
            <person name="Overweg K."/>
            <person name="Horn N."/>
            <person name="Goesmann A."/>
            <person name="Narbad A."/>
            <person name="Gasson M.J."/>
            <person name="Shearman C."/>
        </authorList>
    </citation>
    <scope>NUCLEOTIDE SEQUENCE [LARGE SCALE GENOMIC DNA]</scope>
    <source>
        <strain evidence="1 2">FI9785</strain>
    </source>
</reference>
<evidence type="ECO:0008006" key="3">
    <source>
        <dbReference type="Google" id="ProtNLM"/>
    </source>
</evidence>
<dbReference type="InterPro" id="IPR037226">
    <property type="entry name" value="CAC2185-like_sf"/>
</dbReference>
<organism evidence="1 2">
    <name type="scientific">Lactobacillus johnsonii (strain FI9785)</name>
    <dbReference type="NCBI Taxonomy" id="633699"/>
    <lineage>
        <taxon>Bacteria</taxon>
        <taxon>Bacillati</taxon>
        <taxon>Bacillota</taxon>
        <taxon>Bacilli</taxon>
        <taxon>Lactobacillales</taxon>
        <taxon>Lactobacillaceae</taxon>
        <taxon>Lactobacillus</taxon>
    </lineage>
</organism>
<dbReference type="SUPFAM" id="SSF142795">
    <property type="entry name" value="CAC2185-like"/>
    <property type="match status" value="1"/>
</dbReference>
<dbReference type="Pfam" id="PF08942">
    <property type="entry name" value="DUF1919"/>
    <property type="match status" value="1"/>
</dbReference>
<sequence>MKKELIEKIDKIGRYFKDSRDIKRLENKDFTIFSSNCIGGIMYHNLHLKFLSPTINLWIEPADYVAMLRDPKKYFVSGKMVEVKDSTLPYPVGSIYGKRIYGEHYKNFEELSFKWDQRVQRINWNNIYVFFIERDGATIEDLTNFDTLPFNKVVFTKKEYPELKNSIVLPNTFDNEKNEVNNLCGKINRFSRLRYIDEFDYVNFFNNGSIILKK</sequence>
<dbReference type="InterPro" id="IPR015037">
    <property type="entry name" value="DUF1919"/>
</dbReference>
<dbReference type="AlphaFoldDB" id="D0R4L8"/>
<dbReference type="KEGG" id="ljf:FI9785_1170"/>
<dbReference type="HOGENOM" id="CLU_113266_0_0_9"/>
<dbReference type="RefSeq" id="WP_012846307.1">
    <property type="nucleotide sequence ID" value="NC_013504.1"/>
</dbReference>
<evidence type="ECO:0000313" key="2">
    <source>
        <dbReference type="Proteomes" id="UP000002627"/>
    </source>
</evidence>
<accession>D0R4L8</accession>
<keyword evidence="2" id="KW-1185">Reference proteome</keyword>
<gene>
    <name evidence="1" type="ordered locus">FI9785_1170</name>
</gene>
<dbReference type="EMBL" id="FN298497">
    <property type="protein sequence ID" value="CAX67031.1"/>
    <property type="molecule type" value="Genomic_DNA"/>
</dbReference>
<protein>
    <recommendedName>
        <fullName evidence="3">DUF1919 domain-containing protein</fullName>
    </recommendedName>
</protein>